<gene>
    <name evidence="10" type="ORF">ACFP2T_08360</name>
</gene>
<evidence type="ECO:0000256" key="8">
    <source>
        <dbReference type="SAM" id="MobiDB-lite"/>
    </source>
</evidence>
<feature type="transmembrane region" description="Helical" evidence="7">
    <location>
        <begin position="33"/>
        <end position="54"/>
    </location>
</feature>
<feature type="transmembrane region" description="Helical" evidence="7">
    <location>
        <begin position="209"/>
        <end position="234"/>
    </location>
</feature>
<dbReference type="PROSITE" id="PS50928">
    <property type="entry name" value="ABC_TM1"/>
    <property type="match status" value="1"/>
</dbReference>
<evidence type="ECO:0000256" key="1">
    <source>
        <dbReference type="ARBA" id="ARBA00004651"/>
    </source>
</evidence>
<dbReference type="SUPFAM" id="SSF161098">
    <property type="entry name" value="MetI-like"/>
    <property type="match status" value="1"/>
</dbReference>
<keyword evidence="5 7" id="KW-1133">Transmembrane helix</keyword>
<evidence type="ECO:0000313" key="10">
    <source>
        <dbReference type="EMBL" id="MFC6016207.1"/>
    </source>
</evidence>
<feature type="transmembrane region" description="Helical" evidence="7">
    <location>
        <begin position="96"/>
        <end position="122"/>
    </location>
</feature>
<organism evidence="10 11">
    <name type="scientific">Plantactinospora solaniradicis</name>
    <dbReference type="NCBI Taxonomy" id="1723736"/>
    <lineage>
        <taxon>Bacteria</taxon>
        <taxon>Bacillati</taxon>
        <taxon>Actinomycetota</taxon>
        <taxon>Actinomycetes</taxon>
        <taxon>Micromonosporales</taxon>
        <taxon>Micromonosporaceae</taxon>
        <taxon>Plantactinospora</taxon>
    </lineage>
</organism>
<dbReference type="Proteomes" id="UP001596203">
    <property type="component" value="Unassembled WGS sequence"/>
</dbReference>
<sequence length="303" mass="33224">MSSVLTTSPPPTVPPQPAVPAPARPRRRRRPRVAMVMTHVALLVSGIAWMYPFLWTLGSSLKDTDEFFGRGLNPLPEQLLWSNYQQAWEQASFGTYFVNTLLITIGTCVGTLLVTAMAGYVLARAPFPGRGICLFLISATLFLPHGYTIIPIFDLMEQLGLLNSLFSIIIVQAAGGIVFGTFLFMGYFQTIDSELEDAARVDGASFHQTFWRIMLPLSGPMLATVGLFTAISAWNSYFIPLVFTLARPEQRTLSVGMYAFIGENSTEWTLLCAGSIITLAPIIALFVLLQRFFVNGLAGAVKG</sequence>
<feature type="transmembrane region" description="Helical" evidence="7">
    <location>
        <begin position="268"/>
        <end position="289"/>
    </location>
</feature>
<reference evidence="11" key="1">
    <citation type="journal article" date="2019" name="Int. J. Syst. Evol. Microbiol.">
        <title>The Global Catalogue of Microorganisms (GCM) 10K type strain sequencing project: providing services to taxonomists for standard genome sequencing and annotation.</title>
        <authorList>
            <consortium name="The Broad Institute Genomics Platform"/>
            <consortium name="The Broad Institute Genome Sequencing Center for Infectious Disease"/>
            <person name="Wu L."/>
            <person name="Ma J."/>
        </authorList>
    </citation>
    <scope>NUCLEOTIDE SEQUENCE [LARGE SCALE GENOMIC DNA]</scope>
    <source>
        <strain evidence="11">ZS-35-S2</strain>
    </source>
</reference>
<name>A0ABW1K4S3_9ACTN</name>
<evidence type="ECO:0000256" key="2">
    <source>
        <dbReference type="ARBA" id="ARBA00022448"/>
    </source>
</evidence>
<evidence type="ECO:0000256" key="6">
    <source>
        <dbReference type="ARBA" id="ARBA00023136"/>
    </source>
</evidence>
<keyword evidence="3" id="KW-1003">Cell membrane</keyword>
<comment type="similarity">
    <text evidence="7">Belongs to the binding-protein-dependent transport system permease family.</text>
</comment>
<keyword evidence="6 7" id="KW-0472">Membrane</keyword>
<dbReference type="PANTHER" id="PTHR43744">
    <property type="entry name" value="ABC TRANSPORTER PERMEASE PROTEIN MG189-RELATED-RELATED"/>
    <property type="match status" value="1"/>
</dbReference>
<feature type="transmembrane region" description="Helical" evidence="7">
    <location>
        <begin position="134"/>
        <end position="153"/>
    </location>
</feature>
<evidence type="ECO:0000256" key="7">
    <source>
        <dbReference type="RuleBase" id="RU363032"/>
    </source>
</evidence>
<feature type="domain" description="ABC transmembrane type-1" evidence="9">
    <location>
        <begin position="97"/>
        <end position="289"/>
    </location>
</feature>
<keyword evidence="4 7" id="KW-0812">Transmembrane</keyword>
<evidence type="ECO:0000256" key="4">
    <source>
        <dbReference type="ARBA" id="ARBA00022692"/>
    </source>
</evidence>
<evidence type="ECO:0000313" key="11">
    <source>
        <dbReference type="Proteomes" id="UP001596203"/>
    </source>
</evidence>
<keyword evidence="2 7" id="KW-0813">Transport</keyword>
<dbReference type="Gene3D" id="1.10.3720.10">
    <property type="entry name" value="MetI-like"/>
    <property type="match status" value="1"/>
</dbReference>
<comment type="subcellular location">
    <subcellularLocation>
        <location evidence="1 7">Cell membrane</location>
        <topology evidence="1 7">Multi-pass membrane protein</topology>
    </subcellularLocation>
</comment>
<dbReference type="InterPro" id="IPR000515">
    <property type="entry name" value="MetI-like"/>
</dbReference>
<feature type="region of interest" description="Disordered" evidence="8">
    <location>
        <begin position="1"/>
        <end position="26"/>
    </location>
</feature>
<accession>A0ABW1K4S3</accession>
<evidence type="ECO:0000259" key="9">
    <source>
        <dbReference type="PROSITE" id="PS50928"/>
    </source>
</evidence>
<protein>
    <submittedName>
        <fullName evidence="10">Carbohydrate ABC transporter permease</fullName>
    </submittedName>
</protein>
<feature type="compositionally biased region" description="Pro residues" evidence="8">
    <location>
        <begin position="8"/>
        <end position="23"/>
    </location>
</feature>
<keyword evidence="11" id="KW-1185">Reference proteome</keyword>
<dbReference type="PANTHER" id="PTHR43744:SF12">
    <property type="entry name" value="ABC TRANSPORTER PERMEASE PROTEIN MG189-RELATED"/>
    <property type="match status" value="1"/>
</dbReference>
<dbReference type="EMBL" id="JBHSPR010000007">
    <property type="protein sequence ID" value="MFC6016207.1"/>
    <property type="molecule type" value="Genomic_DNA"/>
</dbReference>
<dbReference type="InterPro" id="IPR035906">
    <property type="entry name" value="MetI-like_sf"/>
</dbReference>
<evidence type="ECO:0000256" key="5">
    <source>
        <dbReference type="ARBA" id="ARBA00022989"/>
    </source>
</evidence>
<dbReference type="RefSeq" id="WP_377419371.1">
    <property type="nucleotide sequence ID" value="NZ_JBHSPR010000007.1"/>
</dbReference>
<proteinExistence type="inferred from homology"/>
<dbReference type="Pfam" id="PF00528">
    <property type="entry name" value="BPD_transp_1"/>
    <property type="match status" value="1"/>
</dbReference>
<comment type="caution">
    <text evidence="10">The sequence shown here is derived from an EMBL/GenBank/DDBJ whole genome shotgun (WGS) entry which is preliminary data.</text>
</comment>
<evidence type="ECO:0000256" key="3">
    <source>
        <dbReference type="ARBA" id="ARBA00022475"/>
    </source>
</evidence>
<feature type="transmembrane region" description="Helical" evidence="7">
    <location>
        <begin position="165"/>
        <end position="188"/>
    </location>
</feature>
<dbReference type="CDD" id="cd06261">
    <property type="entry name" value="TM_PBP2"/>
    <property type="match status" value="1"/>
</dbReference>